<dbReference type="Pfam" id="PF04995">
    <property type="entry name" value="CcmD"/>
    <property type="match status" value="1"/>
</dbReference>
<evidence type="ECO:0000256" key="11">
    <source>
        <dbReference type="ARBA" id="ARBA00023136"/>
    </source>
</evidence>
<evidence type="ECO:0000256" key="7">
    <source>
        <dbReference type="ARBA" id="ARBA00022519"/>
    </source>
</evidence>
<evidence type="ECO:0000256" key="12">
    <source>
        <dbReference type="RuleBase" id="RU363101"/>
    </source>
</evidence>
<evidence type="ECO:0000256" key="3">
    <source>
        <dbReference type="ARBA" id="ARBA00008741"/>
    </source>
</evidence>
<name>A0A090AJ66_9GAMM</name>
<dbReference type="KEGG" id="tig:THII_3167"/>
<dbReference type="PANTHER" id="PTHR37531:SF1">
    <property type="entry name" value="HEME EXPORTER PROTEIN D"/>
    <property type="match status" value="1"/>
</dbReference>
<organism evidence="13 14">
    <name type="scientific">Thioploca ingrica</name>
    <dbReference type="NCBI Taxonomy" id="40754"/>
    <lineage>
        <taxon>Bacteria</taxon>
        <taxon>Pseudomonadati</taxon>
        <taxon>Pseudomonadota</taxon>
        <taxon>Gammaproteobacteria</taxon>
        <taxon>Thiotrichales</taxon>
        <taxon>Thiotrichaceae</taxon>
        <taxon>Thioploca</taxon>
    </lineage>
</organism>
<dbReference type="Proteomes" id="UP000031623">
    <property type="component" value="Chromosome"/>
</dbReference>
<evidence type="ECO:0000256" key="2">
    <source>
        <dbReference type="ARBA" id="ARBA00004377"/>
    </source>
</evidence>
<reference evidence="13 14" key="1">
    <citation type="journal article" date="2014" name="ISME J.">
        <title>Ecophysiology of Thioploca ingrica as revealed by the complete genome sequence supplemented with proteomic evidence.</title>
        <authorList>
            <person name="Kojima H."/>
            <person name="Ogura Y."/>
            <person name="Yamamoto N."/>
            <person name="Togashi T."/>
            <person name="Mori H."/>
            <person name="Watanabe T."/>
            <person name="Nemoto F."/>
            <person name="Kurokawa K."/>
            <person name="Hayashi T."/>
            <person name="Fukui M."/>
        </authorList>
    </citation>
    <scope>NUCLEOTIDE SEQUENCE [LARGE SCALE GENOMIC DNA]</scope>
</reference>
<accession>A0A090AJ66</accession>
<evidence type="ECO:0000256" key="4">
    <source>
        <dbReference type="ARBA" id="ARBA00016461"/>
    </source>
</evidence>
<dbReference type="PANTHER" id="PTHR37531">
    <property type="entry name" value="HEME EXPORTER PROTEIN D"/>
    <property type="match status" value="1"/>
</dbReference>
<comment type="similarity">
    <text evidence="3 12">Belongs to the CcmD/CycX/HelD family.</text>
</comment>
<dbReference type="GO" id="GO:0017004">
    <property type="term" value="P:cytochrome complex assembly"/>
    <property type="evidence" value="ECO:0007669"/>
    <property type="project" value="UniProtKB-KW"/>
</dbReference>
<evidence type="ECO:0000256" key="10">
    <source>
        <dbReference type="ARBA" id="ARBA00022989"/>
    </source>
</evidence>
<evidence type="ECO:0000256" key="9">
    <source>
        <dbReference type="ARBA" id="ARBA00022748"/>
    </source>
</evidence>
<protein>
    <recommendedName>
        <fullName evidence="4 12">Heme exporter protein D</fullName>
    </recommendedName>
</protein>
<evidence type="ECO:0000256" key="8">
    <source>
        <dbReference type="ARBA" id="ARBA00022692"/>
    </source>
</evidence>
<sequence>MSEFFHMGGYAFYVWTSYGLALLVLLANFLIPLNYERTLLRTLARKLRRKQRDNFESKA</sequence>
<keyword evidence="11 12" id="KW-0472">Membrane</keyword>
<keyword evidence="10 12" id="KW-1133">Transmembrane helix</keyword>
<evidence type="ECO:0000256" key="1">
    <source>
        <dbReference type="ARBA" id="ARBA00002442"/>
    </source>
</evidence>
<keyword evidence="14" id="KW-1185">Reference proteome</keyword>
<dbReference type="GO" id="GO:1903607">
    <property type="term" value="P:cytochrome c biosynthetic process"/>
    <property type="evidence" value="ECO:0007669"/>
    <property type="project" value="TreeGrafter"/>
</dbReference>
<dbReference type="AlphaFoldDB" id="A0A090AJ66"/>
<dbReference type="EMBL" id="AP014633">
    <property type="protein sequence ID" value="BAP57464.1"/>
    <property type="molecule type" value="Genomic_DNA"/>
</dbReference>
<gene>
    <name evidence="13" type="ORF">THII_3167</name>
</gene>
<comment type="function">
    <text evidence="1 12">Required for the export of heme to the periplasm for the biogenesis of c-type cytochromes.</text>
</comment>
<keyword evidence="7 12" id="KW-0997">Cell inner membrane</keyword>
<comment type="subcellular location">
    <subcellularLocation>
        <location evidence="2 12">Cell inner membrane</location>
        <topology evidence="2 12">Single-pass membrane protein</topology>
    </subcellularLocation>
</comment>
<keyword evidence="6 12" id="KW-1003">Cell membrane</keyword>
<dbReference type="HOGENOM" id="CLU_180892_1_1_6"/>
<evidence type="ECO:0000256" key="6">
    <source>
        <dbReference type="ARBA" id="ARBA00022475"/>
    </source>
</evidence>
<keyword evidence="8 12" id="KW-0812">Transmembrane</keyword>
<evidence type="ECO:0000256" key="5">
    <source>
        <dbReference type="ARBA" id="ARBA00022448"/>
    </source>
</evidence>
<dbReference type="STRING" id="40754.THII_3167"/>
<dbReference type="InterPro" id="IPR052075">
    <property type="entry name" value="Heme_exporter_D"/>
</dbReference>
<keyword evidence="5 12" id="KW-0813">Transport</keyword>
<evidence type="ECO:0000313" key="14">
    <source>
        <dbReference type="Proteomes" id="UP000031623"/>
    </source>
</evidence>
<dbReference type="GO" id="GO:0015886">
    <property type="term" value="P:heme transport"/>
    <property type="evidence" value="ECO:0007669"/>
    <property type="project" value="InterPro"/>
</dbReference>
<keyword evidence="9 12" id="KW-0201">Cytochrome c-type biogenesis</keyword>
<dbReference type="NCBIfam" id="TIGR03141">
    <property type="entry name" value="cytochro_ccmD"/>
    <property type="match status" value="1"/>
</dbReference>
<dbReference type="GO" id="GO:0005886">
    <property type="term" value="C:plasma membrane"/>
    <property type="evidence" value="ECO:0007669"/>
    <property type="project" value="UniProtKB-SubCell"/>
</dbReference>
<evidence type="ECO:0000313" key="13">
    <source>
        <dbReference type="EMBL" id="BAP57464.1"/>
    </source>
</evidence>
<proteinExistence type="inferred from homology"/>
<feature type="transmembrane region" description="Helical" evidence="12">
    <location>
        <begin position="12"/>
        <end position="31"/>
    </location>
</feature>
<dbReference type="InterPro" id="IPR007078">
    <property type="entry name" value="Haem_export_protD_CcmD"/>
</dbReference>